<organism evidence="2 3">
    <name type="scientific">Saponaria officinalis</name>
    <name type="common">Common soapwort</name>
    <name type="synonym">Lychnis saponaria</name>
    <dbReference type="NCBI Taxonomy" id="3572"/>
    <lineage>
        <taxon>Eukaryota</taxon>
        <taxon>Viridiplantae</taxon>
        <taxon>Streptophyta</taxon>
        <taxon>Embryophyta</taxon>
        <taxon>Tracheophyta</taxon>
        <taxon>Spermatophyta</taxon>
        <taxon>Magnoliopsida</taxon>
        <taxon>eudicotyledons</taxon>
        <taxon>Gunneridae</taxon>
        <taxon>Pentapetalae</taxon>
        <taxon>Caryophyllales</taxon>
        <taxon>Caryophyllaceae</taxon>
        <taxon>Caryophylleae</taxon>
        <taxon>Saponaria</taxon>
    </lineage>
</organism>
<name>A0AAW1JRP1_SAPOF</name>
<comment type="caution">
    <text evidence="2">The sequence shown here is derived from an EMBL/GenBank/DDBJ whole genome shotgun (WGS) entry which is preliminary data.</text>
</comment>
<dbReference type="InterPro" id="IPR036691">
    <property type="entry name" value="Endo/exonu/phosph_ase_sf"/>
</dbReference>
<sequence>MSIIGLNCRGLGNTSAVHGLRDLVRREAPAAIFLCEIKLSSREMDTVKASLKNYFWLAVDSAGRSGGLAFLWRKDVICELRSMASHHMDFTIHLGERPWRITGFYGDFNEIMFPTDMKGGERAYRQMLDFREAIEDCHLSDLGYVGYGYTYDNGQPEKRNRQTRLDRALISEEWRDLFPRAQFVNMDKEWSDHSPIKIILCHNDQASVNRRRIFRFEQTWVEDDACEDVIEEAWSTGGAELGDKISRCATHLTNWKGNSFGAIVKDLKKKRRKLRRLNEGGRSEAQVRERKRLIADIGAFVKQEEMYWRQRSRVL</sequence>
<evidence type="ECO:0000259" key="1">
    <source>
        <dbReference type="Pfam" id="PF03372"/>
    </source>
</evidence>
<evidence type="ECO:0000313" key="2">
    <source>
        <dbReference type="EMBL" id="KAK9706834.1"/>
    </source>
</evidence>
<feature type="domain" description="Endonuclease/exonuclease/phosphatase" evidence="1">
    <location>
        <begin position="7"/>
        <end position="193"/>
    </location>
</feature>
<dbReference type="EMBL" id="JBDFQZ010000007">
    <property type="protein sequence ID" value="KAK9706834.1"/>
    <property type="molecule type" value="Genomic_DNA"/>
</dbReference>
<dbReference type="GO" id="GO:0003824">
    <property type="term" value="F:catalytic activity"/>
    <property type="evidence" value="ECO:0007669"/>
    <property type="project" value="InterPro"/>
</dbReference>
<protein>
    <recommendedName>
        <fullName evidence="1">Endonuclease/exonuclease/phosphatase domain-containing protein</fullName>
    </recommendedName>
</protein>
<dbReference type="AlphaFoldDB" id="A0AAW1JRP1"/>
<dbReference type="Gene3D" id="3.60.10.10">
    <property type="entry name" value="Endonuclease/exonuclease/phosphatase"/>
    <property type="match status" value="2"/>
</dbReference>
<reference evidence="2" key="1">
    <citation type="submission" date="2024-03" db="EMBL/GenBank/DDBJ databases">
        <title>WGS assembly of Saponaria officinalis var. Norfolk2.</title>
        <authorList>
            <person name="Jenkins J."/>
            <person name="Shu S."/>
            <person name="Grimwood J."/>
            <person name="Barry K."/>
            <person name="Goodstein D."/>
            <person name="Schmutz J."/>
            <person name="Leebens-Mack J."/>
            <person name="Osbourn A."/>
        </authorList>
    </citation>
    <scope>NUCLEOTIDE SEQUENCE [LARGE SCALE GENOMIC DNA]</scope>
    <source>
        <strain evidence="2">JIC</strain>
    </source>
</reference>
<keyword evidence="3" id="KW-1185">Reference proteome</keyword>
<dbReference type="PANTHER" id="PTHR33710:SF62">
    <property type="entry name" value="DUF4283 DOMAIN PROTEIN"/>
    <property type="match status" value="1"/>
</dbReference>
<evidence type="ECO:0000313" key="3">
    <source>
        <dbReference type="Proteomes" id="UP001443914"/>
    </source>
</evidence>
<dbReference type="InterPro" id="IPR005135">
    <property type="entry name" value="Endo/exonuclease/phosphatase"/>
</dbReference>
<dbReference type="PANTHER" id="PTHR33710">
    <property type="entry name" value="BNAC02G09200D PROTEIN"/>
    <property type="match status" value="1"/>
</dbReference>
<dbReference type="SUPFAM" id="SSF56219">
    <property type="entry name" value="DNase I-like"/>
    <property type="match status" value="1"/>
</dbReference>
<proteinExistence type="predicted"/>
<dbReference type="Proteomes" id="UP001443914">
    <property type="component" value="Unassembled WGS sequence"/>
</dbReference>
<accession>A0AAW1JRP1</accession>
<dbReference type="Pfam" id="PF03372">
    <property type="entry name" value="Exo_endo_phos"/>
    <property type="match status" value="1"/>
</dbReference>
<gene>
    <name evidence="2" type="ORF">RND81_07G155000</name>
</gene>